<dbReference type="InterPro" id="IPR023214">
    <property type="entry name" value="HAD_sf"/>
</dbReference>
<keyword evidence="2" id="KW-1185">Reference proteome</keyword>
<evidence type="ECO:0000313" key="2">
    <source>
        <dbReference type="Proteomes" id="UP000253508"/>
    </source>
</evidence>
<dbReference type="PANTHER" id="PTHR10000:SF25">
    <property type="entry name" value="PHOSPHATASE YKRA-RELATED"/>
    <property type="match status" value="1"/>
</dbReference>
<dbReference type="RefSeq" id="WP_114118311.1">
    <property type="nucleotide sequence ID" value="NZ_BMHU01000002.1"/>
</dbReference>
<dbReference type="GO" id="GO:0000287">
    <property type="term" value="F:magnesium ion binding"/>
    <property type="evidence" value="ECO:0007669"/>
    <property type="project" value="TreeGrafter"/>
</dbReference>
<dbReference type="Gene3D" id="3.30.1240.10">
    <property type="match status" value="1"/>
</dbReference>
<sequence>MTRRIVFLDIDGTIIDQNGNLPDSTVRAVHTARANGHLVFLASGRTPTEVETRVADMGLDGAILGAGAYAWIGELWGDGEWAIERLMSADDAAEMIAGYRDVGADFVLQGREQVWATPGGFARLAGALEAEGRLSDATRAALLDHVTVTEDPPTEGIAKSVFSSDDPGAYAAVKERLGGRFHVITGTMPGLGTAGGEVSPSGVTKGSTLLMLLEKLGIAVEDSIAIGDNNNDLEMLRAAGTGIAMGNGTPEALAAADETTTTVDADGIWNAFAKHGLV</sequence>
<dbReference type="PROSITE" id="PS01229">
    <property type="entry name" value="COF_2"/>
    <property type="match status" value="1"/>
</dbReference>
<dbReference type="Gene3D" id="3.40.50.1000">
    <property type="entry name" value="HAD superfamily/HAD-like"/>
    <property type="match status" value="1"/>
</dbReference>
<gene>
    <name evidence="1" type="ORF">DTO57_11225</name>
</gene>
<name>A0A367XXB4_9MICO</name>
<dbReference type="GO" id="GO:0016791">
    <property type="term" value="F:phosphatase activity"/>
    <property type="evidence" value="ECO:0007669"/>
    <property type="project" value="TreeGrafter"/>
</dbReference>
<dbReference type="GO" id="GO:0005829">
    <property type="term" value="C:cytosol"/>
    <property type="evidence" value="ECO:0007669"/>
    <property type="project" value="TreeGrafter"/>
</dbReference>
<accession>A0A367XXB4</accession>
<dbReference type="PANTHER" id="PTHR10000">
    <property type="entry name" value="PHOSPHOSERINE PHOSPHATASE"/>
    <property type="match status" value="1"/>
</dbReference>
<dbReference type="AlphaFoldDB" id="A0A367XXB4"/>
<keyword evidence="1" id="KW-0378">Hydrolase</keyword>
<reference evidence="1 2" key="1">
    <citation type="submission" date="2018-07" db="EMBL/GenBank/DDBJ databases">
        <title>Microbacterium endoborsara sp. nov., a novel actinobacterium isolated from Borszczowia aralocaspica.</title>
        <authorList>
            <person name="An D."/>
        </authorList>
    </citation>
    <scope>NUCLEOTIDE SEQUENCE [LARGE SCALE GENOMIC DNA]</scope>
    <source>
        <strain evidence="1 2">C1.15228</strain>
    </source>
</reference>
<dbReference type="EMBL" id="QORO01000004">
    <property type="protein sequence ID" value="RCK58253.1"/>
    <property type="molecule type" value="Genomic_DNA"/>
</dbReference>
<organism evidence="1 2">
    <name type="scientific">Microbacterium sorbitolivorans</name>
    <dbReference type="NCBI Taxonomy" id="1867410"/>
    <lineage>
        <taxon>Bacteria</taxon>
        <taxon>Bacillati</taxon>
        <taxon>Actinomycetota</taxon>
        <taxon>Actinomycetes</taxon>
        <taxon>Micrococcales</taxon>
        <taxon>Microbacteriaceae</taxon>
        <taxon>Microbacterium</taxon>
    </lineage>
</organism>
<evidence type="ECO:0000313" key="1">
    <source>
        <dbReference type="EMBL" id="RCK58253.1"/>
    </source>
</evidence>
<proteinExistence type="predicted"/>
<dbReference type="InterPro" id="IPR036412">
    <property type="entry name" value="HAD-like_sf"/>
</dbReference>
<dbReference type="SUPFAM" id="SSF56784">
    <property type="entry name" value="HAD-like"/>
    <property type="match status" value="1"/>
</dbReference>
<dbReference type="Pfam" id="PF08282">
    <property type="entry name" value="Hydrolase_3"/>
    <property type="match status" value="1"/>
</dbReference>
<dbReference type="Proteomes" id="UP000253508">
    <property type="component" value="Unassembled WGS sequence"/>
</dbReference>
<protein>
    <submittedName>
        <fullName evidence="1">HAD family hydrolase</fullName>
    </submittedName>
</protein>
<comment type="caution">
    <text evidence="1">The sequence shown here is derived from an EMBL/GenBank/DDBJ whole genome shotgun (WGS) entry which is preliminary data.</text>
</comment>
<dbReference type="OrthoDB" id="3180855at2"/>